<accession>A0A1Y6LMF3</accession>
<feature type="compositionally biased region" description="Acidic residues" evidence="9">
    <location>
        <begin position="360"/>
        <end position="370"/>
    </location>
</feature>
<feature type="compositionally biased region" description="Basic and acidic residues" evidence="9">
    <location>
        <begin position="418"/>
        <end position="442"/>
    </location>
</feature>
<dbReference type="EMBL" id="LT882681">
    <property type="protein sequence ID" value="SMY25465.1"/>
    <property type="molecule type" value="Genomic_DNA"/>
</dbReference>
<feature type="compositionally biased region" description="Polar residues" evidence="9">
    <location>
        <begin position="51"/>
        <end position="63"/>
    </location>
</feature>
<dbReference type="CDD" id="cd22289">
    <property type="entry name" value="RecQL4_SLD2_NTD"/>
    <property type="match status" value="1"/>
</dbReference>
<sequence length="473" mass="51902">MSVDTNENSIGVDVLRSHIKTWESSFQAEHGRKPERADIKKDATIAAKYKQYQTATRPSTTSRKFTKPRDALREKSGNSSSNTPIARTPSKALRETVHTAVLSPVKEVEPTPAHIRLALGPTPQKDGQVLGIFDLLSGTPSRNDSVKVTHLVAGTPSKATAVSAEGGVERTPQSSSKRFYLDAFAGTPLKRKREDETATPSSSKRKYATPSFLRRSFPLASIDEDGPDTTGSSMAAPFRKRGLVRSLSSIIQNLKRQEEERMDEDWDILNEIEEEQQNGGDVAGKKTAATSKVLVLDSQTGDMPLGPDKAPESGEDDEVVGKGDRPRKAWKKKGLKRQTRRVIMRPVKRKAGKEGAGLEDVAEEEEEGQEVIEKEVEVVPETQLVDGREESDTYESSGEEESDEEGAGKKTSKRKVTKAKEKDGEAGNGKEEKIKPKRKVNELAHANFCKLKIKNKNSKANGKGGGRKFGGRR</sequence>
<dbReference type="InterPro" id="IPR021110">
    <property type="entry name" value="DNA_rep_checkpnt_protein"/>
</dbReference>
<dbReference type="FunFam" id="1.10.10.1460:FF:000001">
    <property type="entry name" value="DNA replication regulator Sld2"/>
    <property type="match status" value="1"/>
</dbReference>
<dbReference type="InterPro" id="IPR040203">
    <property type="entry name" value="Sld2"/>
</dbReference>
<evidence type="ECO:0000256" key="5">
    <source>
        <dbReference type="ARBA" id="ARBA00023242"/>
    </source>
</evidence>
<keyword evidence="6 8" id="KW-0131">Cell cycle</keyword>
<feature type="compositionally biased region" description="Basic and acidic residues" evidence="9">
    <location>
        <begin position="67"/>
        <end position="76"/>
    </location>
</feature>
<dbReference type="PANTHER" id="PTHR28124:SF1">
    <property type="entry name" value="DNA REPLICATION REGULATOR SLD2"/>
    <property type="match status" value="1"/>
</dbReference>
<dbReference type="Proteomes" id="UP000215453">
    <property type="component" value="Chromosome 6"/>
</dbReference>
<comment type="subcellular location">
    <subcellularLocation>
        <location evidence="1 8">Nucleus</location>
    </subcellularLocation>
</comment>
<evidence type="ECO:0000313" key="11">
    <source>
        <dbReference type="Proteomes" id="UP000215453"/>
    </source>
</evidence>
<comment type="function">
    <text evidence="7 8">Has a role in the initiation of DNA replication. Required at S-phase checkpoint.</text>
</comment>
<dbReference type="AlphaFoldDB" id="A0A1Y6LMF3"/>
<evidence type="ECO:0000256" key="4">
    <source>
        <dbReference type="ARBA" id="ARBA00022705"/>
    </source>
</evidence>
<dbReference type="GO" id="GO:0003697">
    <property type="term" value="F:single-stranded DNA binding"/>
    <property type="evidence" value="ECO:0007669"/>
    <property type="project" value="TreeGrafter"/>
</dbReference>
<organism evidence="10 11">
    <name type="scientific">Zymoseptoria tritici ST99CH_1A5</name>
    <dbReference type="NCBI Taxonomy" id="1276529"/>
    <lineage>
        <taxon>Eukaryota</taxon>
        <taxon>Fungi</taxon>
        <taxon>Dikarya</taxon>
        <taxon>Ascomycota</taxon>
        <taxon>Pezizomycotina</taxon>
        <taxon>Dothideomycetes</taxon>
        <taxon>Dothideomycetidae</taxon>
        <taxon>Mycosphaerellales</taxon>
        <taxon>Mycosphaerellaceae</taxon>
        <taxon>Zymoseptoria</taxon>
    </lineage>
</organism>
<proteinExistence type="inferred from homology"/>
<feature type="region of interest" description="Disordered" evidence="9">
    <location>
        <begin position="297"/>
        <end position="473"/>
    </location>
</feature>
<protein>
    <recommendedName>
        <fullName evidence="3 8">DNA replication regulator SLD2</fullName>
    </recommendedName>
</protein>
<dbReference type="GO" id="GO:0031261">
    <property type="term" value="C:DNA replication preinitiation complex"/>
    <property type="evidence" value="ECO:0007669"/>
    <property type="project" value="TreeGrafter"/>
</dbReference>
<name>A0A1Y6LMF3_ZYMTR</name>
<dbReference type="Gene3D" id="1.10.10.1460">
    <property type="match status" value="1"/>
</dbReference>
<dbReference type="GO" id="GO:0000727">
    <property type="term" value="P:double-strand break repair via break-induced replication"/>
    <property type="evidence" value="ECO:0007669"/>
    <property type="project" value="TreeGrafter"/>
</dbReference>
<dbReference type="Pfam" id="PF11719">
    <property type="entry name" value="Drc1-Sld2"/>
    <property type="match status" value="1"/>
</dbReference>
<evidence type="ECO:0000256" key="7">
    <source>
        <dbReference type="ARBA" id="ARBA00025253"/>
    </source>
</evidence>
<dbReference type="GO" id="GO:0006270">
    <property type="term" value="P:DNA replication initiation"/>
    <property type="evidence" value="ECO:0007669"/>
    <property type="project" value="UniProtKB-UniRule"/>
</dbReference>
<feature type="region of interest" description="Disordered" evidence="9">
    <location>
        <begin position="191"/>
        <end position="210"/>
    </location>
</feature>
<comment type="similarity">
    <text evidence="2 8">Belongs to the SLD2 family.</text>
</comment>
<feature type="region of interest" description="Disordered" evidence="9">
    <location>
        <begin position="49"/>
        <end position="91"/>
    </location>
</feature>
<feature type="compositionally biased region" description="Basic residues" evidence="9">
    <location>
        <begin position="328"/>
        <end position="351"/>
    </location>
</feature>
<evidence type="ECO:0000256" key="3">
    <source>
        <dbReference type="ARBA" id="ARBA00018363"/>
    </source>
</evidence>
<evidence type="ECO:0000256" key="8">
    <source>
        <dbReference type="RuleBase" id="RU367067"/>
    </source>
</evidence>
<evidence type="ECO:0000256" key="2">
    <source>
        <dbReference type="ARBA" id="ARBA00007276"/>
    </source>
</evidence>
<keyword evidence="4 8" id="KW-0235">DNA replication</keyword>
<reference evidence="10 11" key="1">
    <citation type="submission" date="2016-10" db="EMBL/GenBank/DDBJ databases">
        <authorList>
            <person name="Varghese N."/>
        </authorList>
    </citation>
    <scope>NUCLEOTIDE SEQUENCE [LARGE SCALE GENOMIC DNA]</scope>
</reference>
<dbReference type="GO" id="GO:1902977">
    <property type="term" value="P:mitotic DNA replication preinitiation complex assembly"/>
    <property type="evidence" value="ECO:0007669"/>
    <property type="project" value="TreeGrafter"/>
</dbReference>
<evidence type="ECO:0000313" key="10">
    <source>
        <dbReference type="EMBL" id="SMY25465.1"/>
    </source>
</evidence>
<dbReference type="GO" id="GO:0003688">
    <property type="term" value="F:DNA replication origin binding"/>
    <property type="evidence" value="ECO:0007669"/>
    <property type="project" value="TreeGrafter"/>
</dbReference>
<gene>
    <name evidence="10" type="ORF">ZT1A5_G6907</name>
</gene>
<evidence type="ECO:0000256" key="1">
    <source>
        <dbReference type="ARBA" id="ARBA00004123"/>
    </source>
</evidence>
<dbReference type="PANTHER" id="PTHR28124">
    <property type="entry name" value="DNA REPLICATION REGULATOR SLD2"/>
    <property type="match status" value="1"/>
</dbReference>
<evidence type="ECO:0000256" key="9">
    <source>
        <dbReference type="SAM" id="MobiDB-lite"/>
    </source>
</evidence>
<keyword evidence="5 8" id="KW-0539">Nucleus</keyword>
<evidence type="ECO:0000256" key="6">
    <source>
        <dbReference type="ARBA" id="ARBA00023306"/>
    </source>
</evidence>